<dbReference type="Proteomes" id="UP001177140">
    <property type="component" value="Unassembled WGS sequence"/>
</dbReference>
<dbReference type="CDD" id="cd12224">
    <property type="entry name" value="RRM_RBM22"/>
    <property type="match status" value="1"/>
</dbReference>
<evidence type="ECO:0000256" key="1">
    <source>
        <dbReference type="ARBA" id="ARBA00022723"/>
    </source>
</evidence>
<evidence type="ECO:0000259" key="8">
    <source>
        <dbReference type="PROSITE" id="PS50103"/>
    </source>
</evidence>
<evidence type="ECO:0000313" key="10">
    <source>
        <dbReference type="Proteomes" id="UP001177140"/>
    </source>
</evidence>
<dbReference type="InterPro" id="IPR048995">
    <property type="entry name" value="STL11/RBM22-like_N"/>
</dbReference>
<accession>A0AA41UZ33</accession>
<dbReference type="SUPFAM" id="SSF54928">
    <property type="entry name" value="RNA-binding domain, RBD"/>
    <property type="match status" value="1"/>
</dbReference>
<dbReference type="EMBL" id="JAJJMA010045014">
    <property type="protein sequence ID" value="MCL7025412.1"/>
    <property type="molecule type" value="Genomic_DNA"/>
</dbReference>
<dbReference type="Gene3D" id="3.30.70.330">
    <property type="match status" value="1"/>
</dbReference>
<proteinExistence type="predicted"/>
<dbReference type="FunFam" id="3.30.70.330:FF:000476">
    <property type="entry name" value="Zinc finger CCCH domain-containing protein 4"/>
    <property type="match status" value="1"/>
</dbReference>
<dbReference type="Gene3D" id="1.20.120.1350">
    <property type="entry name" value="Pneumovirus matrix protein 2 (M2), zinc-binding domain"/>
    <property type="match status" value="1"/>
</dbReference>
<dbReference type="Pfam" id="PF00076">
    <property type="entry name" value="RRM_1"/>
    <property type="match status" value="1"/>
</dbReference>
<dbReference type="InterPro" id="IPR000571">
    <property type="entry name" value="Znf_CCCH"/>
</dbReference>
<dbReference type="GO" id="GO:0071007">
    <property type="term" value="C:U2-type catalytic step 2 spliceosome"/>
    <property type="evidence" value="ECO:0007669"/>
    <property type="project" value="TreeGrafter"/>
</dbReference>
<protein>
    <submittedName>
        <fullName evidence="9">Uncharacterized protein</fullName>
    </submittedName>
</protein>
<dbReference type="GO" id="GO:0000974">
    <property type="term" value="C:Prp19 complex"/>
    <property type="evidence" value="ECO:0007669"/>
    <property type="project" value="TreeGrafter"/>
</dbReference>
<feature type="domain" description="C3H1-type" evidence="8">
    <location>
        <begin position="147"/>
        <end position="174"/>
    </location>
</feature>
<comment type="caution">
    <text evidence="9">The sequence shown here is derived from an EMBL/GenBank/DDBJ whole genome shotgun (WGS) entry which is preliminary data.</text>
</comment>
<dbReference type="GO" id="GO:0071006">
    <property type="term" value="C:U2-type catalytic step 1 spliceosome"/>
    <property type="evidence" value="ECO:0007669"/>
    <property type="project" value="TreeGrafter"/>
</dbReference>
<dbReference type="GO" id="GO:0017070">
    <property type="term" value="F:U6 snRNA binding"/>
    <property type="evidence" value="ECO:0007669"/>
    <property type="project" value="TreeGrafter"/>
</dbReference>
<name>A0AA41UZ33_PAPNU</name>
<keyword evidence="4 5" id="KW-0694">RNA-binding</keyword>
<reference evidence="9" key="1">
    <citation type="submission" date="2022-03" db="EMBL/GenBank/DDBJ databases">
        <title>A functionally conserved STORR gene fusion in Papaver species that diverged 16.8 million years ago.</title>
        <authorList>
            <person name="Catania T."/>
        </authorList>
    </citation>
    <scope>NUCLEOTIDE SEQUENCE</scope>
    <source>
        <strain evidence="9">S-191538</strain>
    </source>
</reference>
<evidence type="ECO:0000259" key="7">
    <source>
        <dbReference type="PROSITE" id="PS50102"/>
    </source>
</evidence>
<dbReference type="InterPro" id="IPR035979">
    <property type="entry name" value="RBD_domain_sf"/>
</dbReference>
<dbReference type="SMART" id="SM00360">
    <property type="entry name" value="RRM"/>
    <property type="match status" value="1"/>
</dbReference>
<dbReference type="InterPro" id="IPR012677">
    <property type="entry name" value="Nucleotide-bd_a/b_plait_sf"/>
</dbReference>
<dbReference type="Pfam" id="PF00642">
    <property type="entry name" value="zf-CCCH"/>
    <property type="match status" value="1"/>
</dbReference>
<keyword evidence="3 6" id="KW-0862">Zinc</keyword>
<evidence type="ECO:0000256" key="3">
    <source>
        <dbReference type="ARBA" id="ARBA00022833"/>
    </source>
</evidence>
<evidence type="ECO:0000313" key="9">
    <source>
        <dbReference type="EMBL" id="MCL7025412.1"/>
    </source>
</evidence>
<dbReference type="PROSITE" id="PS50103">
    <property type="entry name" value="ZF_C3H1"/>
    <property type="match status" value="1"/>
</dbReference>
<feature type="domain" description="RRM" evidence="7">
    <location>
        <begin position="218"/>
        <end position="291"/>
    </location>
</feature>
<keyword evidence="2 6" id="KW-0863">Zinc-finger</keyword>
<evidence type="ECO:0000256" key="4">
    <source>
        <dbReference type="ARBA" id="ARBA00022884"/>
    </source>
</evidence>
<dbReference type="PANTHER" id="PTHR14089">
    <property type="entry name" value="PRE-MRNA-SPLICING FACTOR RBM22"/>
    <property type="match status" value="1"/>
</dbReference>
<dbReference type="PANTHER" id="PTHR14089:SF6">
    <property type="entry name" value="PRE-MRNA-SPLICING FACTOR RBM22"/>
    <property type="match status" value="1"/>
</dbReference>
<dbReference type="InterPro" id="IPR039171">
    <property type="entry name" value="Cwc2/Slt11"/>
</dbReference>
<dbReference type="GO" id="GO:0036002">
    <property type="term" value="F:pre-mRNA binding"/>
    <property type="evidence" value="ECO:0007669"/>
    <property type="project" value="TreeGrafter"/>
</dbReference>
<dbReference type="GO" id="GO:0008270">
    <property type="term" value="F:zinc ion binding"/>
    <property type="evidence" value="ECO:0007669"/>
    <property type="project" value="UniProtKB-KW"/>
</dbReference>
<sequence length="398" mass="44841">MAHRVLRDQEADGWERSDFPILCETCLGDNPYVKMTKQDYGKECKICTRPFTVFRWRPGRNARYKKTELCQTCSKVKNVCQVCVLDLQYGLSVQVRDTALSIDSSDSIPKSDVNREYYAEEYDRRERLGIDHYILLKLQRTQPIYDRNRAKPCSFYARGECDRGAACAFRHVMPTDGELAHQNFKDRFYGNNDPVAAKLLKKAGEMPSLAPPDNDAIKTLYVGGLDARVTEQDLRDIFYSYGEIESVRTVPNLKCAFVTYTSRQGAEIAADELSNKLVIKGLRLKLSWGKSQGGKPSGQQAQALINGGLWPSAVICQQRNHSVSYYPSMDPQRMGSAALVSPQEVCNNNVPSGSPPMQGHYPLCYHPSYGYVQSPLPYPEYPHQHTGLQSPPAMRAQS</sequence>
<feature type="zinc finger region" description="C3H1-type" evidence="6">
    <location>
        <begin position="147"/>
        <end position="174"/>
    </location>
</feature>
<evidence type="ECO:0000256" key="2">
    <source>
        <dbReference type="ARBA" id="ARBA00022771"/>
    </source>
</evidence>
<evidence type="ECO:0000256" key="6">
    <source>
        <dbReference type="PROSITE-ProRule" id="PRU00723"/>
    </source>
</evidence>
<dbReference type="SMART" id="SM00356">
    <property type="entry name" value="ZnF_C3H1"/>
    <property type="match status" value="1"/>
</dbReference>
<gene>
    <name evidence="9" type="ORF">MKW94_017193</name>
</gene>
<dbReference type="InterPro" id="IPR000504">
    <property type="entry name" value="RRM_dom"/>
</dbReference>
<evidence type="ECO:0000256" key="5">
    <source>
        <dbReference type="PROSITE-ProRule" id="PRU00176"/>
    </source>
</evidence>
<keyword evidence="1 6" id="KW-0479">Metal-binding</keyword>
<keyword evidence="10" id="KW-1185">Reference proteome</keyword>
<organism evidence="9 10">
    <name type="scientific">Papaver nudicaule</name>
    <name type="common">Iceland poppy</name>
    <dbReference type="NCBI Taxonomy" id="74823"/>
    <lineage>
        <taxon>Eukaryota</taxon>
        <taxon>Viridiplantae</taxon>
        <taxon>Streptophyta</taxon>
        <taxon>Embryophyta</taxon>
        <taxon>Tracheophyta</taxon>
        <taxon>Spermatophyta</taxon>
        <taxon>Magnoliopsida</taxon>
        <taxon>Ranunculales</taxon>
        <taxon>Papaveraceae</taxon>
        <taxon>Papaveroideae</taxon>
        <taxon>Papaver</taxon>
    </lineage>
</organism>
<dbReference type="Pfam" id="PF21369">
    <property type="entry name" value="STL11_N"/>
    <property type="match status" value="1"/>
</dbReference>
<dbReference type="AlphaFoldDB" id="A0AA41UZ33"/>
<dbReference type="PROSITE" id="PS50102">
    <property type="entry name" value="RRM"/>
    <property type="match status" value="1"/>
</dbReference>